<protein>
    <submittedName>
        <fullName evidence="2">Uncharacterized protein</fullName>
    </submittedName>
</protein>
<reference evidence="2" key="2">
    <citation type="journal article" date="2015" name="Fish Shellfish Immunol.">
        <title>Early steps in the European eel (Anguilla anguilla)-Vibrio vulnificus interaction in the gills: Role of the RtxA13 toxin.</title>
        <authorList>
            <person name="Callol A."/>
            <person name="Pajuelo D."/>
            <person name="Ebbesson L."/>
            <person name="Teles M."/>
            <person name="MacKenzie S."/>
            <person name="Amaro C."/>
        </authorList>
    </citation>
    <scope>NUCLEOTIDE SEQUENCE</scope>
</reference>
<reference evidence="2" key="1">
    <citation type="submission" date="2014-11" db="EMBL/GenBank/DDBJ databases">
        <authorList>
            <person name="Amaro Gonzalez C."/>
        </authorList>
    </citation>
    <scope>NUCLEOTIDE SEQUENCE</scope>
</reference>
<accession>A0A0E9T739</accession>
<keyword evidence="1" id="KW-0812">Transmembrane</keyword>
<organism evidence="2">
    <name type="scientific">Anguilla anguilla</name>
    <name type="common">European freshwater eel</name>
    <name type="synonym">Muraena anguilla</name>
    <dbReference type="NCBI Taxonomy" id="7936"/>
    <lineage>
        <taxon>Eukaryota</taxon>
        <taxon>Metazoa</taxon>
        <taxon>Chordata</taxon>
        <taxon>Craniata</taxon>
        <taxon>Vertebrata</taxon>
        <taxon>Euteleostomi</taxon>
        <taxon>Actinopterygii</taxon>
        <taxon>Neopterygii</taxon>
        <taxon>Teleostei</taxon>
        <taxon>Anguilliformes</taxon>
        <taxon>Anguillidae</taxon>
        <taxon>Anguilla</taxon>
    </lineage>
</organism>
<evidence type="ECO:0000256" key="1">
    <source>
        <dbReference type="SAM" id="Phobius"/>
    </source>
</evidence>
<proteinExistence type="predicted"/>
<keyword evidence="1" id="KW-0472">Membrane</keyword>
<keyword evidence="1" id="KW-1133">Transmembrane helix</keyword>
<dbReference type="AlphaFoldDB" id="A0A0E9T739"/>
<feature type="transmembrane region" description="Helical" evidence="1">
    <location>
        <begin position="27"/>
        <end position="46"/>
    </location>
</feature>
<sequence>MKHGMNFVLIPMNVRVTMSKPCVQQQVISAFYVLVMYVISVFLELFPCSLWSRFSYGSF</sequence>
<dbReference type="EMBL" id="GBXM01060019">
    <property type="protein sequence ID" value="JAH48558.1"/>
    <property type="molecule type" value="Transcribed_RNA"/>
</dbReference>
<name>A0A0E9T739_ANGAN</name>
<evidence type="ECO:0000313" key="2">
    <source>
        <dbReference type="EMBL" id="JAH48558.1"/>
    </source>
</evidence>